<dbReference type="PROSITE" id="PS50405">
    <property type="entry name" value="GST_CTER"/>
    <property type="match status" value="1"/>
</dbReference>
<evidence type="ECO:0000313" key="4">
    <source>
        <dbReference type="EMBL" id="MDF0599896.1"/>
    </source>
</evidence>
<evidence type="ECO:0000259" key="2">
    <source>
        <dbReference type="PROSITE" id="PS50404"/>
    </source>
</evidence>
<evidence type="ECO:0000259" key="3">
    <source>
        <dbReference type="PROSITE" id="PS50405"/>
    </source>
</evidence>
<dbReference type="CDD" id="cd03191">
    <property type="entry name" value="GST_C_Zeta"/>
    <property type="match status" value="1"/>
</dbReference>
<dbReference type="GO" id="GO:0016034">
    <property type="term" value="F:maleylacetoacetate isomerase activity"/>
    <property type="evidence" value="ECO:0007669"/>
    <property type="project" value="UniProtKB-EC"/>
</dbReference>
<comment type="similarity">
    <text evidence="1">Belongs to the GST superfamily. Zeta family.</text>
</comment>
<accession>A0AAE3NQ08</accession>
<keyword evidence="5" id="KW-1185">Reference proteome</keyword>
<name>A0AAE3NQ08_9RHOB</name>
<comment type="caution">
    <text evidence="4">The sequence shown here is derived from an EMBL/GenBank/DDBJ whole genome shotgun (WGS) entry which is preliminary data.</text>
</comment>
<dbReference type="Proteomes" id="UP001220964">
    <property type="component" value="Unassembled WGS sequence"/>
</dbReference>
<dbReference type="SFLD" id="SFLDS00019">
    <property type="entry name" value="Glutathione_Transferase_(cytos"/>
    <property type="match status" value="1"/>
</dbReference>
<gene>
    <name evidence="4" type="primary">maiA</name>
    <name evidence="4" type="ORF">P1J78_04040</name>
</gene>
<feature type="domain" description="GST C-terminal" evidence="3">
    <location>
        <begin position="87"/>
        <end position="214"/>
    </location>
</feature>
<organism evidence="4 5">
    <name type="scientific">Psychromarinibacter sediminicola</name>
    <dbReference type="NCBI Taxonomy" id="3033385"/>
    <lineage>
        <taxon>Bacteria</taxon>
        <taxon>Pseudomonadati</taxon>
        <taxon>Pseudomonadota</taxon>
        <taxon>Alphaproteobacteria</taxon>
        <taxon>Rhodobacterales</taxon>
        <taxon>Paracoccaceae</taxon>
        <taxon>Psychromarinibacter</taxon>
    </lineage>
</organism>
<dbReference type="InterPro" id="IPR010987">
    <property type="entry name" value="Glutathione-S-Trfase_C-like"/>
</dbReference>
<dbReference type="GO" id="GO:0006559">
    <property type="term" value="P:L-phenylalanine catabolic process"/>
    <property type="evidence" value="ECO:0007669"/>
    <property type="project" value="TreeGrafter"/>
</dbReference>
<dbReference type="Pfam" id="PF13409">
    <property type="entry name" value="GST_N_2"/>
    <property type="match status" value="1"/>
</dbReference>
<protein>
    <submittedName>
        <fullName evidence="4">Maleylacetoacetate isomerase</fullName>
        <ecNumber evidence="4">5.2.1.2</ecNumber>
    </submittedName>
</protein>
<feature type="domain" description="GST N-terminal" evidence="2">
    <location>
        <begin position="1"/>
        <end position="82"/>
    </location>
</feature>
<dbReference type="SFLD" id="SFLDG00358">
    <property type="entry name" value="Main_(cytGST)"/>
    <property type="match status" value="1"/>
</dbReference>
<dbReference type="InterPro" id="IPR034330">
    <property type="entry name" value="GST_Zeta_C"/>
</dbReference>
<dbReference type="EC" id="5.2.1.2" evidence="4"/>
<keyword evidence="4" id="KW-0413">Isomerase</keyword>
<dbReference type="InterPro" id="IPR005955">
    <property type="entry name" value="GST_Zeta"/>
</dbReference>
<reference evidence="4" key="1">
    <citation type="submission" date="2023-03" db="EMBL/GenBank/DDBJ databases">
        <title>Multiphase analysis and comparison of six strains from genera Psychromarinibacter, Lutimaribacter, and Maritimibacter, including a novel species: Psychromarinibacter sediminicola sp. nov.</title>
        <authorList>
            <person name="Wang Y.-H."/>
            <person name="Ye M.-Q."/>
            <person name="Du Z.-J."/>
        </authorList>
    </citation>
    <scope>NUCLEOTIDE SEQUENCE</scope>
    <source>
        <strain evidence="4">C21-152</strain>
    </source>
</reference>
<dbReference type="Gene3D" id="3.40.30.10">
    <property type="entry name" value="Glutaredoxin"/>
    <property type="match status" value="1"/>
</dbReference>
<dbReference type="AlphaFoldDB" id="A0AAE3NQ08"/>
<dbReference type="RefSeq" id="WP_275566042.1">
    <property type="nucleotide sequence ID" value="NZ_JARGYC010000007.1"/>
</dbReference>
<dbReference type="GO" id="GO:0005737">
    <property type="term" value="C:cytoplasm"/>
    <property type="evidence" value="ECO:0007669"/>
    <property type="project" value="InterPro"/>
</dbReference>
<dbReference type="PANTHER" id="PTHR42673">
    <property type="entry name" value="MALEYLACETOACETATE ISOMERASE"/>
    <property type="match status" value="1"/>
</dbReference>
<dbReference type="SUPFAM" id="SSF47616">
    <property type="entry name" value="GST C-terminal domain-like"/>
    <property type="match status" value="1"/>
</dbReference>
<dbReference type="PANTHER" id="PTHR42673:SF21">
    <property type="entry name" value="GLUTATHIONE S-TRANSFERASE YFCF"/>
    <property type="match status" value="1"/>
</dbReference>
<dbReference type="GO" id="GO:0004364">
    <property type="term" value="F:glutathione transferase activity"/>
    <property type="evidence" value="ECO:0007669"/>
    <property type="project" value="TreeGrafter"/>
</dbReference>
<dbReference type="EMBL" id="JARGYC010000007">
    <property type="protein sequence ID" value="MDF0599896.1"/>
    <property type="molecule type" value="Genomic_DNA"/>
</dbReference>
<sequence>MLTLHNYFRSSTSTRLRAALNLKGLDYDYKAYALLKKETQTPDFLARSPAGLVPVLELDDGTALSQSLAIIEYLEEEYPDPPLLPADARGRARVRALAYMIACEVHPLNNLRVLQYLATQFDQDDQGKAAWFNHWVHQTFRPLEALLADSPETGRYCHGDTPGLADCCLYAQIWNNRRFKVDSSPYPTIERIFAALDELEPFRKAAPPEQPDAT</sequence>
<dbReference type="InterPro" id="IPR036282">
    <property type="entry name" value="Glutathione-S-Trfase_C_sf"/>
</dbReference>
<dbReference type="InterPro" id="IPR036249">
    <property type="entry name" value="Thioredoxin-like_sf"/>
</dbReference>
<dbReference type="Gene3D" id="1.20.1050.10">
    <property type="match status" value="1"/>
</dbReference>
<evidence type="ECO:0000313" key="5">
    <source>
        <dbReference type="Proteomes" id="UP001220964"/>
    </source>
</evidence>
<dbReference type="SUPFAM" id="SSF52833">
    <property type="entry name" value="Thioredoxin-like"/>
    <property type="match status" value="1"/>
</dbReference>
<evidence type="ECO:0000256" key="1">
    <source>
        <dbReference type="ARBA" id="ARBA00010007"/>
    </source>
</evidence>
<dbReference type="GO" id="GO:0006749">
    <property type="term" value="P:glutathione metabolic process"/>
    <property type="evidence" value="ECO:0007669"/>
    <property type="project" value="TreeGrafter"/>
</dbReference>
<dbReference type="NCBIfam" id="TIGR01262">
    <property type="entry name" value="maiA"/>
    <property type="match status" value="1"/>
</dbReference>
<dbReference type="PROSITE" id="PS50404">
    <property type="entry name" value="GST_NTER"/>
    <property type="match status" value="1"/>
</dbReference>
<proteinExistence type="inferred from homology"/>
<dbReference type="InterPro" id="IPR040079">
    <property type="entry name" value="Glutathione_S-Trfase"/>
</dbReference>
<dbReference type="InterPro" id="IPR004045">
    <property type="entry name" value="Glutathione_S-Trfase_N"/>
</dbReference>